<reference evidence="1" key="1">
    <citation type="journal article" date="2020" name="New Phytol.">
        <title>Comparative genomics reveals dynamic genome evolution in host specialist ectomycorrhizal fungi.</title>
        <authorList>
            <person name="Lofgren L.A."/>
            <person name="Nguyen N.H."/>
            <person name="Vilgalys R."/>
            <person name="Ruytinx J."/>
            <person name="Liao H.L."/>
            <person name="Branco S."/>
            <person name="Kuo A."/>
            <person name="LaButti K."/>
            <person name="Lipzen A."/>
            <person name="Andreopoulos W."/>
            <person name="Pangilinan J."/>
            <person name="Riley R."/>
            <person name="Hundley H."/>
            <person name="Na H."/>
            <person name="Barry K."/>
            <person name="Grigoriev I.V."/>
            <person name="Stajich J.E."/>
            <person name="Kennedy P.G."/>
        </authorList>
    </citation>
    <scope>NUCLEOTIDE SEQUENCE</scope>
    <source>
        <strain evidence="1">FC203</strain>
    </source>
</reference>
<evidence type="ECO:0000313" key="2">
    <source>
        <dbReference type="Proteomes" id="UP001195769"/>
    </source>
</evidence>
<keyword evidence="2" id="KW-1185">Reference proteome</keyword>
<dbReference type="Proteomes" id="UP001195769">
    <property type="component" value="Unassembled WGS sequence"/>
</dbReference>
<dbReference type="GeneID" id="64662025"/>
<dbReference type="RefSeq" id="XP_041221705.1">
    <property type="nucleotide sequence ID" value="XM_041367727.1"/>
</dbReference>
<protein>
    <submittedName>
        <fullName evidence="1">Uncharacterized protein</fullName>
    </submittedName>
</protein>
<accession>A0AAD4HHX8</accession>
<dbReference type="AlphaFoldDB" id="A0AAD4HHX8"/>
<comment type="caution">
    <text evidence="1">The sequence shown here is derived from an EMBL/GenBank/DDBJ whole genome shotgun (WGS) entry which is preliminary data.</text>
</comment>
<name>A0AAD4HHX8_9AGAM</name>
<evidence type="ECO:0000313" key="1">
    <source>
        <dbReference type="EMBL" id="KAG1896129.1"/>
    </source>
</evidence>
<sequence length="266" mass="30296">MTLWLERRKKMLWHNNFVQWRLAGDPPPQDRLPPDMDYRRSIKMTKHPTIRRVPLDSVVRDYGATFFTEALARYVVRTNQPGLSPAQLEQEASHVILPFQTVAAFQGSSSTQSMLMDIPPRKDKRRQIVPARFDTVLVNEDGGGTTGVDGYRVAQVRIIFTLTSQATAALFRTPGILPTHFAYVEWFTPFGQPEANHGLYKISRLIRNGERLASIIDISDIRRSVHLIPKFGPVAPREWASSTVLELCSTFFVNSFSDRHAYLTII</sequence>
<gene>
    <name evidence="1" type="ORF">F5891DRAFT_1193361</name>
</gene>
<dbReference type="EMBL" id="JABBWK010000058">
    <property type="protein sequence ID" value="KAG1896129.1"/>
    <property type="molecule type" value="Genomic_DNA"/>
</dbReference>
<proteinExistence type="predicted"/>
<organism evidence="1 2">
    <name type="scientific">Suillus fuscotomentosus</name>
    <dbReference type="NCBI Taxonomy" id="1912939"/>
    <lineage>
        <taxon>Eukaryota</taxon>
        <taxon>Fungi</taxon>
        <taxon>Dikarya</taxon>
        <taxon>Basidiomycota</taxon>
        <taxon>Agaricomycotina</taxon>
        <taxon>Agaricomycetes</taxon>
        <taxon>Agaricomycetidae</taxon>
        <taxon>Boletales</taxon>
        <taxon>Suillineae</taxon>
        <taxon>Suillaceae</taxon>
        <taxon>Suillus</taxon>
    </lineage>
</organism>